<comment type="caution">
    <text evidence="2">The sequence shown here is derived from an EMBL/GenBank/DDBJ whole genome shotgun (WGS) entry which is preliminary data.</text>
</comment>
<dbReference type="EMBL" id="BSOU01000003">
    <property type="protein sequence ID" value="GLR74400.1"/>
    <property type="molecule type" value="Genomic_DNA"/>
</dbReference>
<accession>A0ABQ6AFZ6</accession>
<organism evidence="2 3">
    <name type="scientific">Aliivibrio sifiae</name>
    <dbReference type="NCBI Taxonomy" id="566293"/>
    <lineage>
        <taxon>Bacteria</taxon>
        <taxon>Pseudomonadati</taxon>
        <taxon>Pseudomonadota</taxon>
        <taxon>Gammaproteobacteria</taxon>
        <taxon>Vibrionales</taxon>
        <taxon>Vibrionaceae</taxon>
        <taxon>Aliivibrio</taxon>
    </lineage>
</organism>
<reference evidence="3" key="1">
    <citation type="journal article" date="2019" name="Int. J. Syst. Evol. Microbiol.">
        <title>The Global Catalogue of Microorganisms (GCM) 10K type strain sequencing project: providing services to taxonomists for standard genome sequencing and annotation.</title>
        <authorList>
            <consortium name="The Broad Institute Genomics Platform"/>
            <consortium name="The Broad Institute Genome Sequencing Center for Infectious Disease"/>
            <person name="Wu L."/>
            <person name="Ma J."/>
        </authorList>
    </citation>
    <scope>NUCLEOTIDE SEQUENCE [LARGE SCALE GENOMIC DNA]</scope>
    <source>
        <strain evidence="3">NBRC 105001</strain>
    </source>
</reference>
<evidence type="ECO:0000313" key="3">
    <source>
        <dbReference type="Proteomes" id="UP001156660"/>
    </source>
</evidence>
<dbReference type="Proteomes" id="UP001156660">
    <property type="component" value="Unassembled WGS sequence"/>
</dbReference>
<feature type="compositionally biased region" description="Basic and acidic residues" evidence="1">
    <location>
        <begin position="1"/>
        <end position="11"/>
    </location>
</feature>
<proteinExistence type="predicted"/>
<evidence type="ECO:0008006" key="4">
    <source>
        <dbReference type="Google" id="ProtNLM"/>
    </source>
</evidence>
<evidence type="ECO:0000313" key="2">
    <source>
        <dbReference type="EMBL" id="GLR74400.1"/>
    </source>
</evidence>
<gene>
    <name evidence="2" type="ORF">GCM10007855_12740</name>
</gene>
<evidence type="ECO:0000256" key="1">
    <source>
        <dbReference type="SAM" id="MobiDB-lite"/>
    </source>
</evidence>
<feature type="region of interest" description="Disordered" evidence="1">
    <location>
        <begin position="1"/>
        <end position="24"/>
    </location>
</feature>
<dbReference type="RefSeq" id="WP_170066682.1">
    <property type="nucleotide sequence ID" value="NZ_BSOU01000003.1"/>
</dbReference>
<sequence length="49" mass="5737">MTDKIKPVREVKSRKKAKQANSDGNIKVDARSKIEEILAQREFDKMYEL</sequence>
<name>A0ABQ6AFZ6_9GAMM</name>
<keyword evidence="3" id="KW-1185">Reference proteome</keyword>
<protein>
    <recommendedName>
        <fullName evidence="4">Adenosine deaminase</fullName>
    </recommendedName>
</protein>